<dbReference type="AlphaFoldDB" id="A0A0F3N988"/>
<keyword evidence="1" id="KW-0732">Signal</keyword>
<protein>
    <submittedName>
        <fullName evidence="3">Gram-negative porin family protein</fullName>
    </submittedName>
</protein>
<dbReference type="InterPro" id="IPR023614">
    <property type="entry name" value="Porin_dom_sf"/>
</dbReference>
<accession>A0A0F3N988</accession>
<evidence type="ECO:0000313" key="3">
    <source>
        <dbReference type="EMBL" id="KJV64628.1"/>
    </source>
</evidence>
<comment type="caution">
    <text evidence="3">The sequence shown here is derived from an EMBL/GenBank/DDBJ whole genome shotgun (WGS) entry which is preliminary data.</text>
</comment>
<reference evidence="3 4" key="1">
    <citation type="submission" date="2015-02" db="EMBL/GenBank/DDBJ databases">
        <title>Genome Sequencing of Rickettsiales.</title>
        <authorList>
            <person name="Daugherty S.C."/>
            <person name="Su Q."/>
            <person name="Abolude K."/>
            <person name="Beier-Sexton M."/>
            <person name="Carlyon J.A."/>
            <person name="Carter R."/>
            <person name="Day N.P."/>
            <person name="Dumler S.J."/>
            <person name="Dyachenko V."/>
            <person name="Godinez A."/>
            <person name="Kurtti T.J."/>
            <person name="Lichay M."/>
            <person name="Mullins K.E."/>
            <person name="Ott S."/>
            <person name="Pappas-Brown V."/>
            <person name="Paris D.H."/>
            <person name="Patel P."/>
            <person name="Richards A.L."/>
            <person name="Sadzewicz L."/>
            <person name="Sears K."/>
            <person name="Seidman D."/>
            <person name="Sengamalay N."/>
            <person name="Stenos J."/>
            <person name="Tallon L.J."/>
            <person name="Vincent G."/>
            <person name="Fraser C.M."/>
            <person name="Munderloh U."/>
            <person name="Dunning-Hotopp J.C."/>
        </authorList>
    </citation>
    <scope>NUCLEOTIDE SEQUENCE [LARGE SCALE GENOMIC DNA]</scope>
    <source>
        <strain evidence="3 4">ApMUC09</strain>
    </source>
</reference>
<dbReference type="GO" id="GO:0016020">
    <property type="term" value="C:membrane"/>
    <property type="evidence" value="ECO:0007669"/>
    <property type="project" value="InterPro"/>
</dbReference>
<dbReference type="EMBL" id="LANV01000001">
    <property type="protein sequence ID" value="KJV64628.1"/>
    <property type="molecule type" value="Genomic_DNA"/>
</dbReference>
<evidence type="ECO:0000313" key="4">
    <source>
        <dbReference type="Proteomes" id="UP000033441"/>
    </source>
</evidence>
<dbReference type="PATRIC" id="fig|1359152.3.peg.46"/>
<proteinExistence type="predicted"/>
<organism evidence="3 4">
    <name type="scientific">Anaplasma phagocytophilum str. ApMUC09</name>
    <dbReference type="NCBI Taxonomy" id="1359152"/>
    <lineage>
        <taxon>Bacteria</taxon>
        <taxon>Pseudomonadati</taxon>
        <taxon>Pseudomonadota</taxon>
        <taxon>Alphaproteobacteria</taxon>
        <taxon>Rickettsiales</taxon>
        <taxon>Anaplasmataceae</taxon>
        <taxon>Anaplasma</taxon>
        <taxon>phagocytophilum group</taxon>
    </lineage>
</organism>
<gene>
    <name evidence="3" type="ORF">APHMUC_0045</name>
</gene>
<feature type="chain" id="PRO_5002464968" evidence="1">
    <location>
        <begin position="25"/>
        <end position="591"/>
    </location>
</feature>
<feature type="signal peptide" evidence="1">
    <location>
        <begin position="1"/>
        <end position="24"/>
    </location>
</feature>
<dbReference type="SUPFAM" id="SSF56935">
    <property type="entry name" value="Porins"/>
    <property type="match status" value="1"/>
</dbReference>
<dbReference type="Proteomes" id="UP000033441">
    <property type="component" value="Unassembled WGS sequence"/>
</dbReference>
<dbReference type="Pfam" id="PF13609">
    <property type="entry name" value="Porin_4"/>
    <property type="match status" value="1"/>
</dbReference>
<feature type="domain" description="Porin" evidence="2">
    <location>
        <begin position="319"/>
        <end position="545"/>
    </location>
</feature>
<dbReference type="InterPro" id="IPR033900">
    <property type="entry name" value="Gram_neg_porin_domain"/>
</dbReference>
<dbReference type="GO" id="GO:0015288">
    <property type="term" value="F:porin activity"/>
    <property type="evidence" value="ECO:0007669"/>
    <property type="project" value="InterPro"/>
</dbReference>
<evidence type="ECO:0000256" key="1">
    <source>
        <dbReference type="SAM" id="SignalP"/>
    </source>
</evidence>
<evidence type="ECO:0000259" key="2">
    <source>
        <dbReference type="Pfam" id="PF13609"/>
    </source>
</evidence>
<dbReference type="Gene3D" id="2.40.160.10">
    <property type="entry name" value="Porin"/>
    <property type="match status" value="1"/>
</dbReference>
<name>A0A0F3N988_ANAPH</name>
<sequence length="591" mass="65654">MTRVSLSTTLASLMMFYGMSDALASSAAQQSKVLSDEKGVVAVKRVTDKSNLGRYITVSPVIDIGGSVLSHGWFAFRDSYYHKKGIEEKLFPASENLRAQGFASDAMLYVTAEGKNDNYKIRYGGSIELEVPYTQKADYTSFKQVRNRGTKVYVNTTFGEVSFGYQVGIDSIMRVDALSIGAGDVSNTWMRYVNLRGIHDPLEGLTNEKRLVLLPRNAAVFTEEIEEDLALPGNASASTEDVEEGLAPLQYGSQVRSVLSRSRPALPIELKKLYLENVFYLSTGLYSESLFDGGNRFSRNASKPIDANNALNLTNALPLRFTYLSPDFAGLRLGVSYAPFGYEEDLVLDAHTAIKRSLVARMRVFKDYTRFHRAIKNKFSIPLVEEGGARKKFIIPLYENIVNAGMTYSSSFNDLDFKLSVVTEYAKGKTRLLRDSTDIEFAKMDTIKNIVFGGMLKYKNVKLAASYGYLGQIDNINNMYSYRLGEFVLNTTDRVIISTSGSYFLTAGAGYEYDRLYVSAFYRGSNYSGNIFNEVSLGAEYNISGHSSRVKSMIFANYHNFSALSAVVTDPVATDGVNRGQVILAGMKVRF</sequence>